<reference evidence="1" key="1">
    <citation type="submission" date="2022-10" db="EMBL/GenBank/DDBJ databases">
        <title>Culturing micro-colonial fungi from biological soil crusts in the Mojave desert and describing Neophaeococcomyces mojavensis, and introducing the new genera and species Taxawa tesnikishii.</title>
        <authorList>
            <person name="Kurbessoian T."/>
            <person name="Stajich J.E."/>
        </authorList>
    </citation>
    <scope>NUCLEOTIDE SEQUENCE</scope>
    <source>
        <strain evidence="1">JES_112</strain>
    </source>
</reference>
<name>A0ACC3A4K3_9EURO</name>
<comment type="caution">
    <text evidence="1">The sequence shown here is derived from an EMBL/GenBank/DDBJ whole genome shotgun (WGS) entry which is preliminary data.</text>
</comment>
<organism evidence="1 2">
    <name type="scientific">Neophaeococcomyces mojaviensis</name>
    <dbReference type="NCBI Taxonomy" id="3383035"/>
    <lineage>
        <taxon>Eukaryota</taxon>
        <taxon>Fungi</taxon>
        <taxon>Dikarya</taxon>
        <taxon>Ascomycota</taxon>
        <taxon>Pezizomycotina</taxon>
        <taxon>Eurotiomycetes</taxon>
        <taxon>Chaetothyriomycetidae</taxon>
        <taxon>Chaetothyriales</taxon>
        <taxon>Chaetothyriales incertae sedis</taxon>
        <taxon>Neophaeococcomyces</taxon>
    </lineage>
</organism>
<evidence type="ECO:0000313" key="2">
    <source>
        <dbReference type="Proteomes" id="UP001172386"/>
    </source>
</evidence>
<dbReference type="EMBL" id="JAPDRQ010000102">
    <property type="protein sequence ID" value="KAJ9655185.1"/>
    <property type="molecule type" value="Genomic_DNA"/>
</dbReference>
<gene>
    <name evidence="1" type="ORF">H2198_005881</name>
</gene>
<sequence length="527" mass="56996">MATIYKETAAVELTEAPGASSPTSAKAYENSASNVPERYRGTSADKHDMDVLGKKQVLRRNFSFVTMLGFASTYLGFVLTNGGTALLFWGFIACALGQALVYASIAEMASMSPTAGGQYHWVSEFAPPRMQKLLSYLSGWLTAIGWQVYCASVCFLVGTIVQGLIALNTPDYVWQNWHGTLLSIAVVVFSIFFNTVLASRLPLLEGTVLILHVLGFFAIIIPLWVMAPRAKADVVLLEFTNNGGWPTVGLSSMVGLLAPMAVLVGYDCSVHMSEEIKDASITLPRAIMGSVVINATLAFLMSVTLIFTLGDLDSVLATVTGYPFIQVIYNATQSYAGTNVMVAIVIVMLTACAISEVAAASRQIWSFARDRGLPFSSWLSEVTPGWNIPLPAVCVSLTISALLSLINIGSSVALNAITSLGAIAVLISYFLTISCVVYRRIQGPALPPRRWSLGKFGLYINVAALLFLTPLIFFLTWPLVTPVTASTMNWSSVMLVGTLIIAMVYYVVKGRHEYVGPVAYVKRDHEL</sequence>
<accession>A0ACC3A4K3</accession>
<keyword evidence="2" id="KW-1185">Reference proteome</keyword>
<evidence type="ECO:0000313" key="1">
    <source>
        <dbReference type="EMBL" id="KAJ9655185.1"/>
    </source>
</evidence>
<dbReference type="Proteomes" id="UP001172386">
    <property type="component" value="Unassembled WGS sequence"/>
</dbReference>
<proteinExistence type="predicted"/>
<protein>
    <submittedName>
        <fullName evidence="1">Uncharacterized protein</fullName>
    </submittedName>
</protein>